<name>A0A5S3WEX6_9GAMM</name>
<comment type="caution">
    <text evidence="1">The sequence shown here is derived from an EMBL/GenBank/DDBJ whole genome shotgun (WGS) entry which is preliminary data.</text>
</comment>
<evidence type="ECO:0000313" key="1">
    <source>
        <dbReference type="EMBL" id="TMP22197.1"/>
    </source>
</evidence>
<sequence>SPKISGNQSTGTTVSIYEPHKEFTSINKERLLEHFSSVFAIYLSQYKSIKLYVDGDLVDPESQIKNKTNLPLDDVLYDNIDYPYELQIIEWNCNTTNEVLLCNSNGFPFLPYE</sequence>
<reference evidence="2" key="2">
    <citation type="submission" date="2019-06" db="EMBL/GenBank/DDBJ databases">
        <title>Co-occurence of chitin degradation, pigmentation and bioactivity in marine Pseudoalteromonas.</title>
        <authorList>
            <person name="Sonnenschein E.C."/>
            <person name="Bech P.K."/>
        </authorList>
    </citation>
    <scope>NUCLEOTIDE SEQUENCE [LARGE SCALE GENOMIC DNA]</scope>
    <source>
        <strain evidence="2">S2676</strain>
    </source>
</reference>
<accession>A0A5S3WEX6</accession>
<gene>
    <name evidence="1" type="ORF">CWB99_24015</name>
</gene>
<reference evidence="1 2" key="1">
    <citation type="submission" date="2018-01" db="EMBL/GenBank/DDBJ databases">
        <authorList>
            <person name="Paulsen S."/>
            <person name="Gram L.K."/>
        </authorList>
    </citation>
    <scope>NUCLEOTIDE SEQUENCE [LARGE SCALE GENOMIC DNA]</scope>
    <source>
        <strain evidence="1 2">S2676</strain>
    </source>
</reference>
<protein>
    <submittedName>
        <fullName evidence="1">DNA mismatch repair protein</fullName>
    </submittedName>
</protein>
<evidence type="ECO:0000313" key="2">
    <source>
        <dbReference type="Proteomes" id="UP000310249"/>
    </source>
</evidence>
<feature type="non-terminal residue" evidence="1">
    <location>
        <position position="113"/>
    </location>
</feature>
<feature type="non-terminal residue" evidence="1">
    <location>
        <position position="1"/>
    </location>
</feature>
<dbReference type="EMBL" id="PNCI01000152">
    <property type="protein sequence ID" value="TMP22197.1"/>
    <property type="molecule type" value="Genomic_DNA"/>
</dbReference>
<organism evidence="1 2">
    <name type="scientific">Pseudoalteromonas rubra</name>
    <dbReference type="NCBI Taxonomy" id="43658"/>
    <lineage>
        <taxon>Bacteria</taxon>
        <taxon>Pseudomonadati</taxon>
        <taxon>Pseudomonadota</taxon>
        <taxon>Gammaproteobacteria</taxon>
        <taxon>Alteromonadales</taxon>
        <taxon>Pseudoalteromonadaceae</taxon>
        <taxon>Pseudoalteromonas</taxon>
    </lineage>
</organism>
<proteinExistence type="predicted"/>
<dbReference type="Proteomes" id="UP000310249">
    <property type="component" value="Unassembled WGS sequence"/>
</dbReference>
<dbReference type="AlphaFoldDB" id="A0A5S3WEX6"/>